<evidence type="ECO:0000313" key="3">
    <source>
        <dbReference type="Proteomes" id="UP000309594"/>
    </source>
</evidence>
<reference evidence="2 3" key="1">
    <citation type="submission" date="2019-04" db="EMBL/GenBank/DDBJ databases">
        <title>Pedobacter sp. RP-1-16 sp. nov., isolated from Arctic soil.</title>
        <authorList>
            <person name="Dahal R.H."/>
            <person name="Kim D.-U."/>
        </authorList>
    </citation>
    <scope>NUCLEOTIDE SEQUENCE [LARGE SCALE GENOMIC DNA]</scope>
    <source>
        <strain evidence="2 3">RP-1-16</strain>
    </source>
</reference>
<dbReference type="Pfam" id="PF18871">
    <property type="entry name" value="HEPN_Toprim_N"/>
    <property type="match status" value="1"/>
</dbReference>
<organism evidence="2 3">
    <name type="scientific">Pedobacter hiemivivus</name>
    <dbReference type="NCBI Taxonomy" id="2530454"/>
    <lineage>
        <taxon>Bacteria</taxon>
        <taxon>Pseudomonadati</taxon>
        <taxon>Bacteroidota</taxon>
        <taxon>Sphingobacteriia</taxon>
        <taxon>Sphingobacteriales</taxon>
        <taxon>Sphingobacteriaceae</taxon>
        <taxon>Pedobacter</taxon>
    </lineage>
</organism>
<sequence length="418" mass="48553">MRSTVEDLDWFTNLIFHTTDAKVYEQEYRKDHPNPFLHTEEKHVLSSRAGILLERLNVLGFSEEEMKSNFEAMRQYRIKELSFLIDYHDTMETSNHIKERKFWKKYDLNDFLESIHKLVHEPDLKIKKSSYERIYSNTFNYIIDKDYDLLEALPFSNDLFSLRAFLTVVAPDTLVVFDYTDLYDAEIFTDEDVINPKEPHERIIVLTEGTSDIAILKPALQLLYPHLYEFYSFFDFESFNSQGGSGNLVNMIKSFAGAGISNKIIALFDNDTAAREAQATLKELSLPHHIKILNYPYISFAENYPTLGPTGLNFMNINGLACSIELYLGEDVLKEINGELLPILWKGYSPKMQAYQGEIMSKREIQKRYLQKLAACKASDQVSNHQNWNGIISIFEMMFDGFNSEKNNYQSVLKRESS</sequence>
<feature type="domain" description="HEPN/Toprim N-terminal" evidence="1">
    <location>
        <begin position="15"/>
        <end position="194"/>
    </location>
</feature>
<dbReference type="EMBL" id="SWDX01000001">
    <property type="protein sequence ID" value="TKC65175.1"/>
    <property type="molecule type" value="Genomic_DNA"/>
</dbReference>
<dbReference type="InterPro" id="IPR041487">
    <property type="entry name" value="HEPN/Toprim-NTD1"/>
</dbReference>
<proteinExistence type="predicted"/>
<dbReference type="AlphaFoldDB" id="A0A4U1GLB0"/>
<evidence type="ECO:0000313" key="2">
    <source>
        <dbReference type="EMBL" id="TKC65175.1"/>
    </source>
</evidence>
<evidence type="ECO:0000259" key="1">
    <source>
        <dbReference type="Pfam" id="PF18871"/>
    </source>
</evidence>
<comment type="caution">
    <text evidence="2">The sequence shown here is derived from an EMBL/GenBank/DDBJ whole genome shotgun (WGS) entry which is preliminary data.</text>
</comment>
<protein>
    <recommendedName>
        <fullName evidence="1">HEPN/Toprim N-terminal domain-containing protein</fullName>
    </recommendedName>
</protein>
<name>A0A4U1GLB0_9SPHI</name>
<gene>
    <name evidence="2" type="ORF">FBD94_01045</name>
</gene>
<accession>A0A4U1GLB0</accession>
<dbReference type="Proteomes" id="UP000309594">
    <property type="component" value="Unassembled WGS sequence"/>
</dbReference>
<dbReference type="RefSeq" id="WP_136878776.1">
    <property type="nucleotide sequence ID" value="NZ_SWDX01000001.1"/>
</dbReference>